<dbReference type="InterPro" id="IPR036179">
    <property type="entry name" value="Ig-like_dom_sf"/>
</dbReference>
<dbReference type="InterPro" id="IPR013783">
    <property type="entry name" value="Ig-like_fold"/>
</dbReference>
<keyword evidence="8" id="KW-1133">Transmembrane helix</keyword>
<dbReference type="GO" id="GO:0007156">
    <property type="term" value="P:homophilic cell adhesion via plasma membrane adhesion molecules"/>
    <property type="evidence" value="ECO:0007669"/>
    <property type="project" value="TreeGrafter"/>
</dbReference>
<evidence type="ECO:0000256" key="8">
    <source>
        <dbReference type="SAM" id="Phobius"/>
    </source>
</evidence>
<dbReference type="GeneTree" id="ENSGT00940000157535"/>
<dbReference type="Pfam" id="PF07686">
    <property type="entry name" value="V-set"/>
    <property type="match status" value="1"/>
</dbReference>
<evidence type="ECO:0000256" key="9">
    <source>
        <dbReference type="SAM" id="SignalP"/>
    </source>
</evidence>
<evidence type="ECO:0000313" key="12">
    <source>
        <dbReference type="Proteomes" id="UP000261540"/>
    </source>
</evidence>
<dbReference type="Ensembl" id="ENSPKIT00000018617.1">
    <property type="protein sequence ID" value="ENSPKIP00000037645.1"/>
    <property type="gene ID" value="ENSPKIG00000015737.1"/>
</dbReference>
<dbReference type="PANTHER" id="PTHR23277:SF11">
    <property type="entry name" value="NECTIN-4"/>
    <property type="match status" value="1"/>
</dbReference>
<feature type="domain" description="Ig-like" evidence="10">
    <location>
        <begin position="28"/>
        <end position="137"/>
    </location>
</feature>
<keyword evidence="3" id="KW-0677">Repeat</keyword>
<feature type="domain" description="Ig-like" evidence="10">
    <location>
        <begin position="235"/>
        <end position="321"/>
    </location>
</feature>
<keyword evidence="5" id="KW-1015">Disulfide bond</keyword>
<proteinExistence type="predicted"/>
<evidence type="ECO:0000256" key="5">
    <source>
        <dbReference type="ARBA" id="ARBA00023157"/>
    </source>
</evidence>
<feature type="transmembrane region" description="Helical" evidence="8">
    <location>
        <begin position="332"/>
        <end position="355"/>
    </location>
</feature>
<dbReference type="InterPro" id="IPR007110">
    <property type="entry name" value="Ig-like_dom"/>
</dbReference>
<feature type="chain" id="PRO_5017273454" evidence="9">
    <location>
        <begin position="23"/>
        <end position="651"/>
    </location>
</feature>
<dbReference type="SMART" id="SM00408">
    <property type="entry name" value="IGc2"/>
    <property type="match status" value="2"/>
</dbReference>
<accession>A0A3B3T4Q6</accession>
<organism evidence="11 12">
    <name type="scientific">Paramormyrops kingsleyae</name>
    <dbReference type="NCBI Taxonomy" id="1676925"/>
    <lineage>
        <taxon>Eukaryota</taxon>
        <taxon>Metazoa</taxon>
        <taxon>Chordata</taxon>
        <taxon>Craniata</taxon>
        <taxon>Vertebrata</taxon>
        <taxon>Euteleostomi</taxon>
        <taxon>Actinopterygii</taxon>
        <taxon>Neopterygii</taxon>
        <taxon>Teleostei</taxon>
        <taxon>Osteoglossocephala</taxon>
        <taxon>Osteoglossomorpha</taxon>
        <taxon>Osteoglossiformes</taxon>
        <taxon>Mormyridae</taxon>
        <taxon>Paramormyrops</taxon>
    </lineage>
</organism>
<dbReference type="SUPFAM" id="SSF48726">
    <property type="entry name" value="Immunoglobulin"/>
    <property type="match status" value="3"/>
</dbReference>
<evidence type="ECO:0000313" key="11">
    <source>
        <dbReference type="Ensembl" id="ENSPKIP00000037645.1"/>
    </source>
</evidence>
<feature type="signal peptide" evidence="9">
    <location>
        <begin position="1"/>
        <end position="22"/>
    </location>
</feature>
<reference evidence="11" key="1">
    <citation type="submission" date="2025-08" db="UniProtKB">
        <authorList>
            <consortium name="Ensembl"/>
        </authorList>
    </citation>
    <scope>IDENTIFICATION</scope>
</reference>
<keyword evidence="8" id="KW-0812">Transmembrane</keyword>
<dbReference type="InterPro" id="IPR003599">
    <property type="entry name" value="Ig_sub"/>
</dbReference>
<dbReference type="KEGG" id="pki:111833147"/>
<evidence type="ECO:0000256" key="7">
    <source>
        <dbReference type="SAM" id="MobiDB-lite"/>
    </source>
</evidence>
<keyword evidence="4 8" id="KW-0472">Membrane</keyword>
<feature type="domain" description="Ig-like" evidence="10">
    <location>
        <begin position="142"/>
        <end position="226"/>
    </location>
</feature>
<dbReference type="GO" id="GO:0016020">
    <property type="term" value="C:membrane"/>
    <property type="evidence" value="ECO:0007669"/>
    <property type="project" value="UniProtKB-SubCell"/>
</dbReference>
<evidence type="ECO:0000256" key="4">
    <source>
        <dbReference type="ARBA" id="ARBA00023136"/>
    </source>
</evidence>
<dbReference type="Proteomes" id="UP000261540">
    <property type="component" value="Unplaced"/>
</dbReference>
<dbReference type="STRING" id="1676925.ENSPKIP00000037645"/>
<name>A0A3B3T4Q6_9TELE</name>
<dbReference type="AlphaFoldDB" id="A0A3B3T4Q6"/>
<dbReference type="PANTHER" id="PTHR23277">
    <property type="entry name" value="NECTIN-RELATED"/>
    <property type="match status" value="1"/>
</dbReference>
<dbReference type="SMART" id="SM00409">
    <property type="entry name" value="IG"/>
    <property type="match status" value="2"/>
</dbReference>
<evidence type="ECO:0000256" key="6">
    <source>
        <dbReference type="ARBA" id="ARBA00023180"/>
    </source>
</evidence>
<comment type="subcellular location">
    <subcellularLocation>
        <location evidence="1">Membrane</location>
    </subcellularLocation>
</comment>
<sequence>MASQRPLWLILVLGALVPVVRDQNLEPPPLFPVRSMEGTPSRLPCQFQEGDASVSVVQVTWTHDKPDGTKEMVITAHPTEGLKEFGVFSGRVKFESADPMTSAALIIQSTAESDEGQYTCHISTFPLGNFEQQLSLTVWVKPISHLEPVVLMEGQPRSVAATCRSAARPLPVVTWDTELKGQIQNRTSSIRSVATYYFIEPLRSMDGKKLDCLVSHPSLPQPYRISNYLVVHYSPEAAISGYKETWQAGQARASLKCKATGNPAPTFSWSRNGGALPPGVSIQGETLSFSRPLLVTDSGVYDCLASNTVGTGKDSVNVVVTGVEPRVAHNPVIVNTLCGVIGVLLMITVVALIAVKCHYQKKKKKLEKQLDEKKEELISLSRQNSVRRLNSDRRASDTRIQLEDNIALRLESAISTLKDLSVRGYSRYDGSMVEEEAETIIGDSLHNSMWPGDEDPDGYVDMDGGRQAPRHRAESFLSSTSLGRTSMTDVTGLQHLGSRERMSLLRTSLSGGSVTRHPGARDQAATIRSSISAWSGTQALGSRDQLSATQAGMGVEPQHLGIGERVPSVRSISARVPMKQRVGSRPRSSPTQACEEKWEDTEEELYGEDDCRTNSSQISEALSSHFHLNNGYLQPKPHPNAILLHPRGQII</sequence>
<feature type="region of interest" description="Disordered" evidence="7">
    <location>
        <begin position="577"/>
        <end position="597"/>
    </location>
</feature>
<evidence type="ECO:0000256" key="1">
    <source>
        <dbReference type="ARBA" id="ARBA00004370"/>
    </source>
</evidence>
<keyword evidence="6" id="KW-0325">Glycoprotein</keyword>
<reference evidence="11" key="2">
    <citation type="submission" date="2025-09" db="UniProtKB">
        <authorList>
            <consortium name="Ensembl"/>
        </authorList>
    </citation>
    <scope>IDENTIFICATION</scope>
</reference>
<dbReference type="PROSITE" id="PS50835">
    <property type="entry name" value="IG_LIKE"/>
    <property type="match status" value="3"/>
</dbReference>
<dbReference type="Pfam" id="PF13927">
    <property type="entry name" value="Ig_3"/>
    <property type="match status" value="1"/>
</dbReference>
<evidence type="ECO:0000256" key="2">
    <source>
        <dbReference type="ARBA" id="ARBA00022729"/>
    </source>
</evidence>
<keyword evidence="12" id="KW-1185">Reference proteome</keyword>
<dbReference type="GeneID" id="111833147"/>
<protein>
    <submittedName>
        <fullName evidence="11">Nectin-4-like</fullName>
    </submittedName>
</protein>
<dbReference type="InterPro" id="IPR003598">
    <property type="entry name" value="Ig_sub2"/>
</dbReference>
<dbReference type="InterPro" id="IPR051427">
    <property type="entry name" value="Nectin/Nectin-like"/>
</dbReference>
<dbReference type="OrthoDB" id="8872282at2759"/>
<evidence type="ECO:0000256" key="3">
    <source>
        <dbReference type="ARBA" id="ARBA00022737"/>
    </source>
</evidence>
<evidence type="ECO:0000259" key="10">
    <source>
        <dbReference type="PROSITE" id="PS50835"/>
    </source>
</evidence>
<dbReference type="InterPro" id="IPR013106">
    <property type="entry name" value="Ig_V-set"/>
</dbReference>
<dbReference type="GO" id="GO:0005912">
    <property type="term" value="C:adherens junction"/>
    <property type="evidence" value="ECO:0007669"/>
    <property type="project" value="TreeGrafter"/>
</dbReference>
<dbReference type="GO" id="GO:0007157">
    <property type="term" value="P:heterophilic cell-cell adhesion via plasma membrane cell adhesion molecules"/>
    <property type="evidence" value="ECO:0007669"/>
    <property type="project" value="TreeGrafter"/>
</dbReference>
<keyword evidence="2 9" id="KW-0732">Signal</keyword>
<dbReference type="RefSeq" id="XP_023646873.1">
    <property type="nucleotide sequence ID" value="XM_023791105.2"/>
</dbReference>
<dbReference type="Gene3D" id="2.60.40.10">
    <property type="entry name" value="Immunoglobulins"/>
    <property type="match status" value="3"/>
</dbReference>